<evidence type="ECO:0000313" key="4">
    <source>
        <dbReference type="Proteomes" id="UP001174936"/>
    </source>
</evidence>
<dbReference type="InterPro" id="IPR010730">
    <property type="entry name" value="HET"/>
</dbReference>
<keyword evidence="4" id="KW-1185">Reference proteome</keyword>
<reference evidence="3" key="1">
    <citation type="submission" date="2023-06" db="EMBL/GenBank/DDBJ databases">
        <title>Genome-scale phylogeny and comparative genomics of the fungal order Sordariales.</title>
        <authorList>
            <consortium name="Lawrence Berkeley National Laboratory"/>
            <person name="Hensen N."/>
            <person name="Bonometti L."/>
            <person name="Westerberg I."/>
            <person name="Brannstrom I.O."/>
            <person name="Guillou S."/>
            <person name="Cros-Aarteil S."/>
            <person name="Calhoun S."/>
            <person name="Haridas S."/>
            <person name="Kuo A."/>
            <person name="Mondo S."/>
            <person name="Pangilinan J."/>
            <person name="Riley R."/>
            <person name="Labutti K."/>
            <person name="Andreopoulos B."/>
            <person name="Lipzen A."/>
            <person name="Chen C."/>
            <person name="Yanf M."/>
            <person name="Daum C."/>
            <person name="Ng V."/>
            <person name="Clum A."/>
            <person name="Steindorff A."/>
            <person name="Ohm R."/>
            <person name="Martin F."/>
            <person name="Silar P."/>
            <person name="Natvig D."/>
            <person name="Lalanne C."/>
            <person name="Gautier V."/>
            <person name="Ament-Velasquez S.L."/>
            <person name="Kruys A."/>
            <person name="Hutchinson M.I."/>
            <person name="Powell A.J."/>
            <person name="Barry K."/>
            <person name="Miller A.N."/>
            <person name="Grigoriev I.V."/>
            <person name="Debuchy R."/>
            <person name="Gladieux P."/>
            <person name="Thoren M.H."/>
            <person name="Johannesson H."/>
        </authorList>
    </citation>
    <scope>NUCLEOTIDE SEQUENCE</scope>
    <source>
        <strain evidence="3">SMH2532-1</strain>
    </source>
</reference>
<dbReference type="AlphaFoldDB" id="A0AA40CLR9"/>
<evidence type="ECO:0000313" key="3">
    <source>
        <dbReference type="EMBL" id="KAK0642113.1"/>
    </source>
</evidence>
<name>A0AA40CLR9_9PEZI</name>
<dbReference type="InterPro" id="IPR052895">
    <property type="entry name" value="HetReg/Transcr_Mod"/>
</dbReference>
<proteinExistence type="predicted"/>
<organism evidence="3 4">
    <name type="scientific">Cercophora newfieldiana</name>
    <dbReference type="NCBI Taxonomy" id="92897"/>
    <lineage>
        <taxon>Eukaryota</taxon>
        <taxon>Fungi</taxon>
        <taxon>Dikarya</taxon>
        <taxon>Ascomycota</taxon>
        <taxon>Pezizomycotina</taxon>
        <taxon>Sordariomycetes</taxon>
        <taxon>Sordariomycetidae</taxon>
        <taxon>Sordariales</taxon>
        <taxon>Lasiosphaeriaceae</taxon>
        <taxon>Cercophora</taxon>
    </lineage>
</organism>
<evidence type="ECO:0000259" key="2">
    <source>
        <dbReference type="Pfam" id="PF06985"/>
    </source>
</evidence>
<evidence type="ECO:0000256" key="1">
    <source>
        <dbReference type="SAM" id="MobiDB-lite"/>
    </source>
</evidence>
<dbReference type="Pfam" id="PF06985">
    <property type="entry name" value="HET"/>
    <property type="match status" value="1"/>
</dbReference>
<feature type="domain" description="Heterokaryon incompatibility" evidence="2">
    <location>
        <begin position="77"/>
        <end position="241"/>
    </location>
</feature>
<dbReference type="PANTHER" id="PTHR24148:SF73">
    <property type="entry name" value="HET DOMAIN PROTEIN (AFU_ORTHOLOGUE AFUA_8G01020)"/>
    <property type="match status" value="1"/>
</dbReference>
<comment type="caution">
    <text evidence="3">The sequence shown here is derived from an EMBL/GenBank/DDBJ whole genome shotgun (WGS) entry which is preliminary data.</text>
</comment>
<feature type="region of interest" description="Disordered" evidence="1">
    <location>
        <begin position="1"/>
        <end position="40"/>
    </location>
</feature>
<gene>
    <name evidence="3" type="ORF">B0T16DRAFT_421032</name>
</gene>
<dbReference type="PANTHER" id="PTHR24148">
    <property type="entry name" value="ANKYRIN REPEAT DOMAIN-CONTAINING PROTEIN 39 HOMOLOG-RELATED"/>
    <property type="match status" value="1"/>
</dbReference>
<dbReference type="EMBL" id="JAULSV010000006">
    <property type="protein sequence ID" value="KAK0642113.1"/>
    <property type="molecule type" value="Genomic_DNA"/>
</dbReference>
<accession>A0AA40CLR9</accession>
<dbReference type="Proteomes" id="UP001174936">
    <property type="component" value="Unassembled WGS sequence"/>
</dbReference>
<protein>
    <submittedName>
        <fullName evidence="3">Heterokaryon incompatibility protein-domain-containing protein</fullName>
    </submittedName>
</protein>
<dbReference type="Pfam" id="PF26639">
    <property type="entry name" value="Het-6_barrel"/>
    <property type="match status" value="1"/>
</dbReference>
<sequence>MSPAQRETKPKRRAAPSLAQRRAPRDADASAHQPLSPPPLDLNDRQIRILRLLPAPSWTDPIRCTLFTAYLDKNPFYEALSYAWGDPAVTRQVFLDGRVVNVTENLAAALRRLRRRFGDRRLWVDALCINQQDNNEKSHQVNLMKDIYAKAPKAILWLGDFSDGPFISTSKAAGAPPNPSAAMTRTEVITAFRALRRFASDNPEACRKEMRQTELFTDDEVEAVTQLLQLPWWTRIWTVQETVLAKRPTLMCGTMQIPFQMLLRASSNVEGHYAETCCKQPASRQRLMMGLREKTSPLRSTNWSEIDLGPDNFVHALNMFRYREASDPRDRVFALLGLGATITADYSLTWKEVFISCVRQQIVDTGQLVFLKRIEERNRCPDLPTWTPDWCASTVWNLDGAAGWLDLYDYFKAAGETVAKLENCHSSSVIQLQGYLVDRVSTVGDRFSAMDEIDNVVDQWKALMAGSPTCPYEQGYDDAFWRLMTCDVVLADQVDLTGYHSRRAAAADEAHVRKFWEAPGYQRQEPPMALGLRVFMTQDGKIGLGGSDMMVGDVVSVLLGGQMPFILRPTGNDSAFYQLIGEVYVHGIMDGEVTREGRDVEWVSLV</sequence>